<keyword evidence="5" id="KW-0325">Glycoprotein</keyword>
<dbReference type="Pfam" id="PF14845">
    <property type="entry name" value="Glycohydro_20b2"/>
    <property type="match status" value="1"/>
</dbReference>
<feature type="domain" description="Glycoside hydrolase family 20 catalytic" evidence="10">
    <location>
        <begin position="178"/>
        <end position="541"/>
    </location>
</feature>
<dbReference type="PANTHER" id="PTHR22600">
    <property type="entry name" value="BETA-HEXOSAMINIDASE"/>
    <property type="match status" value="1"/>
</dbReference>
<evidence type="ECO:0000256" key="2">
    <source>
        <dbReference type="ARBA" id="ARBA00006285"/>
    </source>
</evidence>
<feature type="domain" description="Beta-hexosaminidase eukaryotic type N-terminal" evidence="11">
    <location>
        <begin position="25"/>
        <end position="155"/>
    </location>
</feature>
<dbReference type="InterPro" id="IPR015883">
    <property type="entry name" value="Glyco_hydro_20_cat"/>
</dbReference>
<dbReference type="Gene3D" id="3.30.379.10">
    <property type="entry name" value="Chitobiase/beta-hexosaminidase domain 2-like"/>
    <property type="match status" value="1"/>
</dbReference>
<evidence type="ECO:0000313" key="12">
    <source>
        <dbReference type="EMBL" id="CZR59433.1"/>
    </source>
</evidence>
<dbReference type="PANTHER" id="PTHR22600:SF26">
    <property type="entry name" value="BETA-N-ACETYLHEXOSAMINIDASE"/>
    <property type="match status" value="1"/>
</dbReference>
<reference evidence="12 13" key="1">
    <citation type="submission" date="2016-03" db="EMBL/GenBank/DDBJ databases">
        <authorList>
            <person name="Ploux O."/>
        </authorList>
    </citation>
    <scope>NUCLEOTIDE SEQUENCE [LARGE SCALE GENOMIC DNA]</scope>
    <source>
        <strain evidence="12 13">UAMH 11012</strain>
    </source>
</reference>
<keyword evidence="3 9" id="KW-0732">Signal</keyword>
<proteinExistence type="inferred from homology"/>
<dbReference type="STRING" id="576137.A0A1L7X338"/>
<dbReference type="GO" id="GO:0016020">
    <property type="term" value="C:membrane"/>
    <property type="evidence" value="ECO:0007669"/>
    <property type="project" value="TreeGrafter"/>
</dbReference>
<dbReference type="PIRSF" id="PIRSF001093">
    <property type="entry name" value="B-hxosamndse_ab_euk"/>
    <property type="match status" value="1"/>
</dbReference>
<dbReference type="FunFam" id="3.20.20.80:FF:000063">
    <property type="entry name" value="Beta-hexosaminidase"/>
    <property type="match status" value="1"/>
</dbReference>
<keyword evidence="4 7" id="KW-0378">Hydrolase</keyword>
<evidence type="ECO:0000256" key="9">
    <source>
        <dbReference type="SAM" id="SignalP"/>
    </source>
</evidence>
<dbReference type="InterPro" id="IPR029019">
    <property type="entry name" value="HEX_eukaryotic_N"/>
</dbReference>
<dbReference type="AlphaFoldDB" id="A0A1L7X338"/>
<feature type="active site" description="Proton donor" evidence="8">
    <location>
        <position position="342"/>
    </location>
</feature>
<protein>
    <recommendedName>
        <fullName evidence="7">Beta-hexosaminidase</fullName>
        <ecNumber evidence="7">3.2.1.52</ecNumber>
    </recommendedName>
</protein>
<organism evidence="12 13">
    <name type="scientific">Phialocephala subalpina</name>
    <dbReference type="NCBI Taxonomy" id="576137"/>
    <lineage>
        <taxon>Eukaryota</taxon>
        <taxon>Fungi</taxon>
        <taxon>Dikarya</taxon>
        <taxon>Ascomycota</taxon>
        <taxon>Pezizomycotina</taxon>
        <taxon>Leotiomycetes</taxon>
        <taxon>Helotiales</taxon>
        <taxon>Mollisiaceae</taxon>
        <taxon>Phialocephala</taxon>
        <taxon>Phialocephala fortinii species complex</taxon>
    </lineage>
</organism>
<feature type="chain" id="PRO_5012702031" description="Beta-hexosaminidase" evidence="9">
    <location>
        <begin position="21"/>
        <end position="598"/>
    </location>
</feature>
<dbReference type="InterPro" id="IPR025705">
    <property type="entry name" value="Beta_hexosaminidase_sua/sub"/>
</dbReference>
<dbReference type="GO" id="GO:0016231">
    <property type="term" value="F:beta-N-acetylglucosaminidase activity"/>
    <property type="evidence" value="ECO:0007669"/>
    <property type="project" value="TreeGrafter"/>
</dbReference>
<dbReference type="GO" id="GO:0030203">
    <property type="term" value="P:glycosaminoglycan metabolic process"/>
    <property type="evidence" value="ECO:0007669"/>
    <property type="project" value="TreeGrafter"/>
</dbReference>
<keyword evidence="13" id="KW-1185">Reference proteome</keyword>
<dbReference type="SUPFAM" id="SSF55545">
    <property type="entry name" value="beta-N-acetylhexosaminidase-like domain"/>
    <property type="match status" value="1"/>
</dbReference>
<evidence type="ECO:0000256" key="5">
    <source>
        <dbReference type="ARBA" id="ARBA00023180"/>
    </source>
</evidence>
<gene>
    <name evidence="12" type="ORF">PAC_09325</name>
</gene>
<evidence type="ECO:0000313" key="13">
    <source>
        <dbReference type="Proteomes" id="UP000184330"/>
    </source>
</evidence>
<dbReference type="Proteomes" id="UP000184330">
    <property type="component" value="Unassembled WGS sequence"/>
</dbReference>
<dbReference type="EMBL" id="FJOG01000014">
    <property type="protein sequence ID" value="CZR59433.1"/>
    <property type="molecule type" value="Genomic_DNA"/>
</dbReference>
<evidence type="ECO:0000256" key="7">
    <source>
        <dbReference type="PIRNR" id="PIRNR001093"/>
    </source>
</evidence>
<evidence type="ECO:0000256" key="4">
    <source>
        <dbReference type="ARBA" id="ARBA00022801"/>
    </source>
</evidence>
<dbReference type="PRINTS" id="PR00738">
    <property type="entry name" value="GLHYDRLASE20"/>
</dbReference>
<evidence type="ECO:0000256" key="1">
    <source>
        <dbReference type="ARBA" id="ARBA00001231"/>
    </source>
</evidence>
<comment type="similarity">
    <text evidence="2 7">Belongs to the glycosyl hydrolase 20 family.</text>
</comment>
<dbReference type="SUPFAM" id="SSF51445">
    <property type="entry name" value="(Trans)glycosidases"/>
    <property type="match status" value="1"/>
</dbReference>
<keyword evidence="6 7" id="KW-0326">Glycosidase</keyword>
<comment type="catalytic activity">
    <reaction evidence="1 7">
        <text>Hydrolysis of terminal non-reducing N-acetyl-D-hexosamine residues in N-acetyl-beta-D-hexosaminides.</text>
        <dbReference type="EC" id="3.2.1.52"/>
    </reaction>
</comment>
<dbReference type="GO" id="GO:0005975">
    <property type="term" value="P:carbohydrate metabolic process"/>
    <property type="evidence" value="ECO:0007669"/>
    <property type="project" value="InterPro"/>
</dbReference>
<evidence type="ECO:0000259" key="10">
    <source>
        <dbReference type="Pfam" id="PF00728"/>
    </source>
</evidence>
<dbReference type="EC" id="3.2.1.52" evidence="7"/>
<evidence type="ECO:0000256" key="8">
    <source>
        <dbReference type="PIRSR" id="PIRSR001093-1"/>
    </source>
</evidence>
<feature type="signal peptide" evidence="9">
    <location>
        <begin position="1"/>
        <end position="20"/>
    </location>
</feature>
<accession>A0A1L7X338</accession>
<evidence type="ECO:0000259" key="11">
    <source>
        <dbReference type="Pfam" id="PF14845"/>
    </source>
</evidence>
<sequence length="598" mass="65800">MRLNQIVGTIACALVGLGEAVAVNPLPAPTSITWGTSGPKSVAGYLVLTGAPNTLVVDAWNRAFGTIASLKWVPQATEAPIATYAVFPTTAAKAKRTASTLLIGVNVKIDDPNADLQHGVDESYTLDITASSPTISITAKTPWGALHAFTTLQQIIISDGKGGLMVEQPVSIKDSPLYPYRGIMIDSGRNFITLPKIYEQIDGMALSKLNVLHWHIDDAQSWPIQMATYPEMTKDAYASYQIYQPGDVQNVLAYAKARGVRVIPEIDMPGHSSSGWKQVDPDIVACEDSWWSNDNWPLHTAVEPNPGQLEILNNKTYDVVTKVYNELSSVFTDNFFHVGADELQTGCYNLSSLTTAWFEANASRTYDDLVQYWVDKAVPIFQKPKDRRLIMWEDVYLSTPHAHTVPKDIILQTWNGGLTNIKTLTSAGYDIIVSSSDWFYLDCGFGGWVTNDPRYDVMVNPDAVDGNPNFNWGGGGGSWCAPYKTWQRIYDYDFTTNLTSAEAAHVIGVTAPLWSEQVDDTVISSKMWPRAAALAELSWSGNKNAAGQKRVTEMTQRILNFREYLVANGVGASPLVPKYCLQHPHACDLDYNQTAVTP</sequence>
<name>A0A1L7X338_9HELO</name>
<evidence type="ECO:0000256" key="6">
    <source>
        <dbReference type="ARBA" id="ARBA00023295"/>
    </source>
</evidence>
<dbReference type="OrthoDB" id="428480at2759"/>
<dbReference type="Gene3D" id="3.20.20.80">
    <property type="entry name" value="Glycosidases"/>
    <property type="match status" value="1"/>
</dbReference>
<dbReference type="InterPro" id="IPR017853">
    <property type="entry name" value="GH"/>
</dbReference>
<evidence type="ECO:0000256" key="3">
    <source>
        <dbReference type="ARBA" id="ARBA00022729"/>
    </source>
</evidence>
<dbReference type="Pfam" id="PF00728">
    <property type="entry name" value="Glyco_hydro_20"/>
    <property type="match status" value="1"/>
</dbReference>
<dbReference type="InterPro" id="IPR029018">
    <property type="entry name" value="Hex-like_dom2"/>
</dbReference>